<organism evidence="1 2">
    <name type="scientific">Ochrobactrum soli</name>
    <dbReference type="NCBI Taxonomy" id="2448455"/>
    <lineage>
        <taxon>Bacteria</taxon>
        <taxon>Pseudomonadati</taxon>
        <taxon>Pseudomonadota</taxon>
        <taxon>Alphaproteobacteria</taxon>
        <taxon>Hyphomicrobiales</taxon>
        <taxon>Brucellaceae</taxon>
        <taxon>Brucella/Ochrobactrum group</taxon>
        <taxon>Ochrobactrum</taxon>
    </lineage>
</organism>
<accession>A0A2P9HNC0</accession>
<reference evidence="2" key="1">
    <citation type="submission" date="2017-12" db="EMBL/GenBank/DDBJ databases">
        <authorList>
            <person name="Diaz M."/>
        </authorList>
    </citation>
    <scope>NUCLEOTIDE SEQUENCE [LARGE SCALE GENOMIC DNA]</scope>
    <source>
        <strain evidence="2">FI11154</strain>
    </source>
</reference>
<sequence>MPQTSALVDRIENCNHAVSCLSGACSKRNVERSLIRSGPKP</sequence>
<evidence type="ECO:0000313" key="1">
    <source>
        <dbReference type="EMBL" id="SPL65523.1"/>
    </source>
</evidence>
<dbReference type="AlphaFoldDB" id="A0A2P9HNC0"/>
<name>A0A2P9HNC0_9HYPH</name>
<dbReference type="Proteomes" id="UP000246073">
    <property type="component" value="Unassembled WGS sequence"/>
</dbReference>
<gene>
    <name evidence="1" type="ORF">OHAE_1390</name>
</gene>
<evidence type="ECO:0000313" key="2">
    <source>
        <dbReference type="Proteomes" id="UP000246073"/>
    </source>
</evidence>
<dbReference type="EMBL" id="OOFM01000005">
    <property type="protein sequence ID" value="SPL65523.1"/>
    <property type="molecule type" value="Genomic_DNA"/>
</dbReference>
<protein>
    <submittedName>
        <fullName evidence="1">Uncharacterized protein</fullName>
    </submittedName>
</protein>
<proteinExistence type="predicted"/>